<feature type="signal peptide" evidence="1">
    <location>
        <begin position="1"/>
        <end position="19"/>
    </location>
</feature>
<sequence length="127" mass="13721">MQFKLGFIALASVLSAVVAAPSNLERRNGTELGERSAEVDGHCYICTDDYWGGDCTNYGFYSGQCSNFPSSFQDDISSAGCDSGWNCVFFLDYNCNNDESSLPIGNPGYSALGWGNDALSSLLCYRS</sequence>
<reference evidence="2 3" key="1">
    <citation type="submission" date="2019-02" db="EMBL/GenBank/DDBJ databases">
        <title>Genome sequencing of the rare red list fungi Phlebia centrifuga.</title>
        <authorList>
            <person name="Buettner E."/>
            <person name="Kellner H."/>
        </authorList>
    </citation>
    <scope>NUCLEOTIDE SEQUENCE [LARGE SCALE GENOMIC DNA]</scope>
    <source>
        <strain evidence="2 3">DSM 108282</strain>
    </source>
</reference>
<name>A0A4V3XA40_9APHY</name>
<dbReference type="EMBL" id="SGPJ01000218">
    <property type="protein sequence ID" value="THG96662.1"/>
    <property type="molecule type" value="Genomic_DNA"/>
</dbReference>
<proteinExistence type="predicted"/>
<feature type="chain" id="PRO_5020590009" evidence="1">
    <location>
        <begin position="20"/>
        <end position="127"/>
    </location>
</feature>
<evidence type="ECO:0000313" key="3">
    <source>
        <dbReference type="Proteomes" id="UP000309038"/>
    </source>
</evidence>
<evidence type="ECO:0000256" key="1">
    <source>
        <dbReference type="SAM" id="SignalP"/>
    </source>
</evidence>
<keyword evidence="1" id="KW-0732">Signal</keyword>
<dbReference type="Gene3D" id="2.60.20.10">
    <property type="entry name" value="Crystallins"/>
    <property type="match status" value="1"/>
</dbReference>
<dbReference type="Proteomes" id="UP000309038">
    <property type="component" value="Unassembled WGS sequence"/>
</dbReference>
<evidence type="ECO:0000313" key="2">
    <source>
        <dbReference type="EMBL" id="THG96662.1"/>
    </source>
</evidence>
<protein>
    <submittedName>
        <fullName evidence="2">Uncharacterized protein</fullName>
    </submittedName>
</protein>
<gene>
    <name evidence="2" type="ORF">EW026_g5217</name>
</gene>
<organism evidence="2 3">
    <name type="scientific">Hermanssonia centrifuga</name>
    <dbReference type="NCBI Taxonomy" id="98765"/>
    <lineage>
        <taxon>Eukaryota</taxon>
        <taxon>Fungi</taxon>
        <taxon>Dikarya</taxon>
        <taxon>Basidiomycota</taxon>
        <taxon>Agaricomycotina</taxon>
        <taxon>Agaricomycetes</taxon>
        <taxon>Polyporales</taxon>
        <taxon>Meruliaceae</taxon>
        <taxon>Hermanssonia</taxon>
    </lineage>
</organism>
<dbReference type="AlphaFoldDB" id="A0A4V3XA40"/>
<keyword evidence="3" id="KW-1185">Reference proteome</keyword>
<accession>A0A4V3XA40</accession>
<comment type="caution">
    <text evidence="2">The sequence shown here is derived from an EMBL/GenBank/DDBJ whole genome shotgun (WGS) entry which is preliminary data.</text>
</comment>